<feature type="repeat" description="ANK" evidence="1">
    <location>
        <begin position="243"/>
        <end position="266"/>
    </location>
</feature>
<dbReference type="SUPFAM" id="SSF48403">
    <property type="entry name" value="Ankyrin repeat"/>
    <property type="match status" value="1"/>
</dbReference>
<evidence type="ECO:0000256" key="1">
    <source>
        <dbReference type="PROSITE-ProRule" id="PRU00023"/>
    </source>
</evidence>
<dbReference type="EMBL" id="CDMZ01005469">
    <property type="protein sequence ID" value="CEM53003.1"/>
    <property type="molecule type" value="Genomic_DNA"/>
</dbReference>
<accession>A0A0G4I7R3</accession>
<dbReference type="PROSITE" id="PS50088">
    <property type="entry name" value="ANK_REPEAT"/>
    <property type="match status" value="1"/>
</dbReference>
<dbReference type="Pfam" id="PF00023">
    <property type="entry name" value="Ank"/>
    <property type="match status" value="1"/>
</dbReference>
<dbReference type="PROSITE" id="PS50297">
    <property type="entry name" value="ANK_REP_REGION"/>
    <property type="match status" value="1"/>
</dbReference>
<evidence type="ECO:0000313" key="3">
    <source>
        <dbReference type="EMBL" id="CEM53003.1"/>
    </source>
</evidence>
<dbReference type="InterPro" id="IPR036770">
    <property type="entry name" value="Ankyrin_rpt-contain_sf"/>
</dbReference>
<reference evidence="3" key="1">
    <citation type="submission" date="2014-11" db="EMBL/GenBank/DDBJ databases">
        <authorList>
            <person name="Otto D Thomas"/>
            <person name="Naeem Raeece"/>
        </authorList>
    </citation>
    <scope>NUCLEOTIDE SEQUENCE</scope>
</reference>
<dbReference type="Gene3D" id="1.25.40.20">
    <property type="entry name" value="Ankyrin repeat-containing domain"/>
    <property type="match status" value="1"/>
</dbReference>
<feature type="region of interest" description="Disordered" evidence="2">
    <location>
        <begin position="185"/>
        <end position="209"/>
    </location>
</feature>
<dbReference type="InterPro" id="IPR002110">
    <property type="entry name" value="Ankyrin_rpt"/>
</dbReference>
<proteinExistence type="predicted"/>
<dbReference type="AlphaFoldDB" id="A0A0G4I7R3"/>
<protein>
    <submittedName>
        <fullName evidence="3">Uncharacterized protein</fullName>
    </submittedName>
</protein>
<dbReference type="VEuPathDB" id="CryptoDB:Cvel_11664"/>
<organism evidence="3">
    <name type="scientific">Chromera velia CCMP2878</name>
    <dbReference type="NCBI Taxonomy" id="1169474"/>
    <lineage>
        <taxon>Eukaryota</taxon>
        <taxon>Sar</taxon>
        <taxon>Alveolata</taxon>
        <taxon>Colpodellida</taxon>
        <taxon>Chromeraceae</taxon>
        <taxon>Chromera</taxon>
    </lineage>
</organism>
<sequence length="312" mass="33990">MGASLFSQLDACRAIFENGSRDPDRERESADTIGTALETNPHCLTSVGALADMARQAARFSLLPVTRFIAAKMEAALESCRHKAQSLFMAVDQLLDLDSSEPPPPPCVRAHGKAGNGPVKIQQHRGTLWRMLKEGNNVKGCLQMFPVELHEIDPRSNLEASSQFQFVMDDVMDELLNKLEALDGNRYGETAPPESDIHGGDQDENGPLADLKDISIGILRHACAGGLDPYNIPSPQDTSTDAHGITPLMEAAQHGMVRVVDFLIDRTQTGGESLSDPEWTSRLGRRLTARNSRGDTAMALAAKTGHFEGRHR</sequence>
<keyword evidence="1" id="KW-0040">ANK repeat</keyword>
<name>A0A0G4I7R3_9ALVE</name>
<evidence type="ECO:0000256" key="2">
    <source>
        <dbReference type="SAM" id="MobiDB-lite"/>
    </source>
</evidence>
<gene>
    <name evidence="3" type="ORF">Cvel_11664</name>
</gene>